<dbReference type="Gene3D" id="3.30.1430.10">
    <property type="match status" value="1"/>
</dbReference>
<dbReference type="InterPro" id="IPR011009">
    <property type="entry name" value="Kinase-like_dom_sf"/>
</dbReference>
<evidence type="ECO:0000259" key="15">
    <source>
        <dbReference type="PROSITE" id="PS50011"/>
    </source>
</evidence>
<dbReference type="EMBL" id="VEPZ02001100">
    <property type="protein sequence ID" value="KAE8694920.1"/>
    <property type="molecule type" value="Genomic_DNA"/>
</dbReference>
<dbReference type="Pfam" id="PF00069">
    <property type="entry name" value="Pkinase"/>
    <property type="match status" value="2"/>
</dbReference>
<dbReference type="GO" id="GO:0005524">
    <property type="term" value="F:ATP binding"/>
    <property type="evidence" value="ECO:0007669"/>
    <property type="project" value="UniProtKB-KW"/>
</dbReference>
<dbReference type="GO" id="GO:0004707">
    <property type="term" value="F:MAP kinase activity"/>
    <property type="evidence" value="ECO:0007669"/>
    <property type="project" value="UniProtKB-EC"/>
</dbReference>
<comment type="caution">
    <text evidence="16">The sequence shown here is derived from an EMBL/GenBank/DDBJ whole genome shotgun (WGS) entry which is preliminary data.</text>
</comment>
<dbReference type="InterPro" id="IPR000719">
    <property type="entry name" value="Prot_kinase_dom"/>
</dbReference>
<keyword evidence="4" id="KW-0723">Serine/threonine-protein kinase</keyword>
<feature type="domain" description="Protein kinase" evidence="15">
    <location>
        <begin position="190"/>
        <end position="449"/>
    </location>
</feature>
<keyword evidence="7" id="KW-0547">Nucleotide-binding</keyword>
<dbReference type="AlphaFoldDB" id="A0A6A2ZST7"/>
<evidence type="ECO:0000256" key="8">
    <source>
        <dbReference type="ARBA" id="ARBA00022777"/>
    </source>
</evidence>
<dbReference type="FunFam" id="3.30.200.20:FF:000046">
    <property type="entry name" value="Mitogen-activated protein kinase"/>
    <property type="match status" value="1"/>
</dbReference>
<dbReference type="EC" id="2.7.11.24" evidence="3"/>
<feature type="compositionally biased region" description="Basic and acidic residues" evidence="14">
    <location>
        <begin position="104"/>
        <end position="119"/>
    </location>
</feature>
<keyword evidence="10" id="KW-0689">Ribosomal protein</keyword>
<evidence type="ECO:0000256" key="4">
    <source>
        <dbReference type="ARBA" id="ARBA00022527"/>
    </source>
</evidence>
<keyword evidence="17" id="KW-1185">Reference proteome</keyword>
<evidence type="ECO:0000256" key="1">
    <source>
        <dbReference type="ARBA" id="ARBA00006540"/>
    </source>
</evidence>
<keyword evidence="5" id="KW-0597">Phosphoprotein</keyword>
<dbReference type="Gene3D" id="3.30.200.20">
    <property type="entry name" value="Phosphorylase Kinase, domain 1"/>
    <property type="match status" value="1"/>
</dbReference>
<comment type="similarity">
    <text evidence="1">Belongs to the universal ribosomal protein uL3 family.</text>
</comment>
<keyword evidence="9" id="KW-0067">ATP-binding</keyword>
<dbReference type="InterPro" id="IPR009000">
    <property type="entry name" value="Transl_B-barrel_sf"/>
</dbReference>
<dbReference type="GO" id="GO:0003735">
    <property type="term" value="F:structural constituent of ribosome"/>
    <property type="evidence" value="ECO:0007669"/>
    <property type="project" value="InterPro"/>
</dbReference>
<dbReference type="InterPro" id="IPR000597">
    <property type="entry name" value="Ribosomal_uL3"/>
</dbReference>
<dbReference type="GO" id="GO:0006412">
    <property type="term" value="P:translation"/>
    <property type="evidence" value="ECO:0007669"/>
    <property type="project" value="InterPro"/>
</dbReference>
<proteinExistence type="inferred from homology"/>
<dbReference type="GO" id="GO:1990904">
    <property type="term" value="C:ribonucleoprotein complex"/>
    <property type="evidence" value="ECO:0007669"/>
    <property type="project" value="UniProtKB-KW"/>
</dbReference>
<evidence type="ECO:0000256" key="9">
    <source>
        <dbReference type="ARBA" id="ARBA00022840"/>
    </source>
</evidence>
<protein>
    <recommendedName>
        <fullName evidence="3">mitogen-activated protein kinase</fullName>
        <ecNumber evidence="3">2.7.11.24</ecNumber>
    </recommendedName>
</protein>
<feature type="region of interest" description="Disordered" evidence="14">
    <location>
        <begin position="104"/>
        <end position="161"/>
    </location>
</feature>
<dbReference type="FunFam" id="1.10.510.10:FF:000624">
    <property type="entry name" value="Mitogen-activated protein kinase"/>
    <property type="match status" value="1"/>
</dbReference>
<gene>
    <name evidence="16" type="ORF">F3Y22_tig00110763pilonHSYRG00016</name>
</gene>
<evidence type="ECO:0000256" key="12">
    <source>
        <dbReference type="ARBA" id="ARBA00047592"/>
    </source>
</evidence>
<dbReference type="SUPFAM" id="SSF56112">
    <property type="entry name" value="Protein kinase-like (PK-like)"/>
    <property type="match status" value="1"/>
</dbReference>
<dbReference type="Pfam" id="PF00297">
    <property type="entry name" value="Ribosomal_L3"/>
    <property type="match status" value="1"/>
</dbReference>
<keyword evidence="8" id="KW-0418">Kinase</keyword>
<dbReference type="Gene3D" id="1.10.510.10">
    <property type="entry name" value="Transferase(Phosphotransferase) domain 1"/>
    <property type="match status" value="1"/>
</dbReference>
<evidence type="ECO:0000256" key="13">
    <source>
        <dbReference type="ARBA" id="ARBA00048312"/>
    </source>
</evidence>
<evidence type="ECO:0000256" key="6">
    <source>
        <dbReference type="ARBA" id="ARBA00022679"/>
    </source>
</evidence>
<dbReference type="PANTHER" id="PTHR24055">
    <property type="entry name" value="MITOGEN-ACTIVATED PROTEIN KINASE"/>
    <property type="match status" value="1"/>
</dbReference>
<dbReference type="Proteomes" id="UP000436088">
    <property type="component" value="Unassembled WGS sequence"/>
</dbReference>
<organism evidence="16 17">
    <name type="scientific">Hibiscus syriacus</name>
    <name type="common">Rose of Sharon</name>
    <dbReference type="NCBI Taxonomy" id="106335"/>
    <lineage>
        <taxon>Eukaryota</taxon>
        <taxon>Viridiplantae</taxon>
        <taxon>Streptophyta</taxon>
        <taxon>Embryophyta</taxon>
        <taxon>Tracheophyta</taxon>
        <taxon>Spermatophyta</taxon>
        <taxon>Magnoliopsida</taxon>
        <taxon>eudicotyledons</taxon>
        <taxon>Gunneridae</taxon>
        <taxon>Pentapetalae</taxon>
        <taxon>rosids</taxon>
        <taxon>malvids</taxon>
        <taxon>Malvales</taxon>
        <taxon>Malvaceae</taxon>
        <taxon>Malvoideae</taxon>
        <taxon>Hibiscus</taxon>
    </lineage>
</organism>
<evidence type="ECO:0000256" key="5">
    <source>
        <dbReference type="ARBA" id="ARBA00022553"/>
    </source>
</evidence>
<evidence type="ECO:0000313" key="17">
    <source>
        <dbReference type="Proteomes" id="UP000436088"/>
    </source>
</evidence>
<dbReference type="SUPFAM" id="SSF50447">
    <property type="entry name" value="Translation proteins"/>
    <property type="match status" value="1"/>
</dbReference>
<sequence>MAPTNLAGSLPFGGYKAGMTYRVNEQSLSDSGSLFKSLVIIIKTPPIVIFRVVGYVKTPLGLRSLDTVWAQHLSEEIKRRFYKHWCKSKRKAFVKYSKQYESEDGKKSSQAQLEKEYRKRQGGGAPQPADTEITGAAPPTPPQQSEPQHPQKSPLHMPAGFEITATPSHGVRFIQYNMLGNIFEVTAKCKPPIIPISKGAYGTVWSALNSETNERVALKKISNAFDNKIDAKRTLREIKLLRHMDHENIIAIRYIIPPPQRECFNDVYIVYELMATDLQWVILAKHRLLVLKPGNLLVNSICDLKICDIGLARVTSKSDFMTEYVVTRWYRPPELLLSSSNYTAAIDIWSVGCIFLELIDRKPLFPGKNHVQQLRLLLELIGTPLEAEMEFLNEKAKKYIRKLPIYPRQSFAEKFPNVYPLAIDLVEKMLTFDHKVRITVEDALAHPYLSKMHDRSDEPVCTTPFNFDFERHALTEEQIKELIYQEALAFNPQYQ</sequence>
<name>A0A6A2ZST7_HIBSY</name>
<comment type="similarity">
    <text evidence="2">Belongs to the protein kinase superfamily. CMGC Ser/Thr protein kinase family. MAP kinase subfamily.</text>
</comment>
<evidence type="ECO:0000256" key="10">
    <source>
        <dbReference type="ARBA" id="ARBA00022980"/>
    </source>
</evidence>
<evidence type="ECO:0000256" key="11">
    <source>
        <dbReference type="ARBA" id="ARBA00023274"/>
    </source>
</evidence>
<evidence type="ECO:0000256" key="7">
    <source>
        <dbReference type="ARBA" id="ARBA00022741"/>
    </source>
</evidence>
<comment type="catalytic activity">
    <reaction evidence="13">
        <text>L-seryl-[protein] + ATP = O-phospho-L-seryl-[protein] + ADP + H(+)</text>
        <dbReference type="Rhea" id="RHEA:17989"/>
        <dbReference type="Rhea" id="RHEA-COMP:9863"/>
        <dbReference type="Rhea" id="RHEA-COMP:11604"/>
        <dbReference type="ChEBI" id="CHEBI:15378"/>
        <dbReference type="ChEBI" id="CHEBI:29999"/>
        <dbReference type="ChEBI" id="CHEBI:30616"/>
        <dbReference type="ChEBI" id="CHEBI:83421"/>
        <dbReference type="ChEBI" id="CHEBI:456216"/>
        <dbReference type="EC" id="2.7.11.24"/>
    </reaction>
</comment>
<dbReference type="GO" id="GO:0005840">
    <property type="term" value="C:ribosome"/>
    <property type="evidence" value="ECO:0007669"/>
    <property type="project" value="UniProtKB-KW"/>
</dbReference>
<comment type="catalytic activity">
    <reaction evidence="12">
        <text>L-threonyl-[protein] + ATP = O-phospho-L-threonyl-[protein] + ADP + H(+)</text>
        <dbReference type="Rhea" id="RHEA:46608"/>
        <dbReference type="Rhea" id="RHEA-COMP:11060"/>
        <dbReference type="Rhea" id="RHEA-COMP:11605"/>
        <dbReference type="ChEBI" id="CHEBI:15378"/>
        <dbReference type="ChEBI" id="CHEBI:30013"/>
        <dbReference type="ChEBI" id="CHEBI:30616"/>
        <dbReference type="ChEBI" id="CHEBI:61977"/>
        <dbReference type="ChEBI" id="CHEBI:456216"/>
        <dbReference type="EC" id="2.7.11.24"/>
    </reaction>
</comment>
<dbReference type="InterPro" id="IPR050117">
    <property type="entry name" value="MAPK"/>
</dbReference>
<reference evidence="16" key="1">
    <citation type="submission" date="2019-09" db="EMBL/GenBank/DDBJ databases">
        <title>Draft genome information of white flower Hibiscus syriacus.</title>
        <authorList>
            <person name="Kim Y.-M."/>
        </authorList>
    </citation>
    <scope>NUCLEOTIDE SEQUENCE [LARGE SCALE GENOMIC DNA]</scope>
    <source>
        <strain evidence="16">YM2019G1</strain>
    </source>
</reference>
<evidence type="ECO:0000256" key="14">
    <source>
        <dbReference type="SAM" id="MobiDB-lite"/>
    </source>
</evidence>
<keyword evidence="11" id="KW-0687">Ribonucleoprotein</keyword>
<accession>A0A6A2ZST7</accession>
<evidence type="ECO:0000256" key="2">
    <source>
        <dbReference type="ARBA" id="ARBA00008832"/>
    </source>
</evidence>
<evidence type="ECO:0000313" key="16">
    <source>
        <dbReference type="EMBL" id="KAE8694920.1"/>
    </source>
</evidence>
<evidence type="ECO:0000256" key="3">
    <source>
        <dbReference type="ARBA" id="ARBA00012411"/>
    </source>
</evidence>
<dbReference type="PROSITE" id="PS50011">
    <property type="entry name" value="PROTEIN_KINASE_DOM"/>
    <property type="match status" value="1"/>
</dbReference>
<keyword evidence="6" id="KW-0808">Transferase</keyword>